<dbReference type="GO" id="GO:0005886">
    <property type="term" value="C:plasma membrane"/>
    <property type="evidence" value="ECO:0007669"/>
    <property type="project" value="UniProtKB-SubCell"/>
</dbReference>
<dbReference type="OrthoDB" id="9807748at2"/>
<evidence type="ECO:0000256" key="8">
    <source>
        <dbReference type="ARBA" id="ARBA00023143"/>
    </source>
</evidence>
<evidence type="ECO:0000256" key="6">
    <source>
        <dbReference type="ARBA" id="ARBA00022989"/>
    </source>
</evidence>
<name>A0A1G6H5U9_9BACI</name>
<dbReference type="RefSeq" id="WP_090793025.1">
    <property type="nucleotide sequence ID" value="NZ_FMYI01000002.1"/>
</dbReference>
<feature type="transmembrane region" description="Helical" evidence="10">
    <location>
        <begin position="41"/>
        <end position="62"/>
    </location>
</feature>
<reference evidence="12" key="1">
    <citation type="submission" date="2016-09" db="EMBL/GenBank/DDBJ databases">
        <authorList>
            <person name="Varghese N."/>
            <person name="Submissions S."/>
        </authorList>
    </citation>
    <scope>NUCLEOTIDE SEQUENCE [LARGE SCALE GENOMIC DNA]</scope>
    <source>
        <strain evidence="12">S5</strain>
    </source>
</reference>
<keyword evidence="11" id="KW-0282">Flagellum</keyword>
<keyword evidence="8 10" id="KW-0975">Bacterial flagellum</keyword>
<dbReference type="AlphaFoldDB" id="A0A1G6H5U9"/>
<protein>
    <recommendedName>
        <fullName evidence="3 9">Flagellar biosynthetic protein FliR</fullName>
    </recommendedName>
</protein>
<gene>
    <name evidence="11" type="ORF">SAMN05421734_102182</name>
</gene>
<dbReference type="InterPro" id="IPR006303">
    <property type="entry name" value="FliR"/>
</dbReference>
<keyword evidence="12" id="KW-1185">Reference proteome</keyword>
<evidence type="ECO:0000256" key="4">
    <source>
        <dbReference type="ARBA" id="ARBA00022475"/>
    </source>
</evidence>
<evidence type="ECO:0000256" key="7">
    <source>
        <dbReference type="ARBA" id="ARBA00023136"/>
    </source>
</evidence>
<dbReference type="EMBL" id="FMYI01000002">
    <property type="protein sequence ID" value="SDB88806.1"/>
    <property type="molecule type" value="Genomic_DNA"/>
</dbReference>
<keyword evidence="11" id="KW-0966">Cell projection</keyword>
<evidence type="ECO:0000256" key="9">
    <source>
        <dbReference type="NCBIfam" id="TIGR01400"/>
    </source>
</evidence>
<evidence type="ECO:0000256" key="5">
    <source>
        <dbReference type="ARBA" id="ARBA00022692"/>
    </source>
</evidence>
<proteinExistence type="inferred from homology"/>
<dbReference type="NCBIfam" id="TIGR01400">
    <property type="entry name" value="fliR"/>
    <property type="match status" value="1"/>
</dbReference>
<keyword evidence="11" id="KW-0969">Cilium</keyword>
<dbReference type="PANTHER" id="PTHR30065">
    <property type="entry name" value="FLAGELLAR BIOSYNTHETIC PROTEIN FLIR"/>
    <property type="match status" value="1"/>
</dbReference>
<feature type="transmembrane region" description="Helical" evidence="10">
    <location>
        <begin position="12"/>
        <end position="35"/>
    </location>
</feature>
<dbReference type="InterPro" id="IPR002010">
    <property type="entry name" value="T3SS_IM_R"/>
</dbReference>
<dbReference type="GO" id="GO:0006605">
    <property type="term" value="P:protein targeting"/>
    <property type="evidence" value="ECO:0007669"/>
    <property type="project" value="UniProtKB-UniRule"/>
</dbReference>
<keyword evidence="4 10" id="KW-1003">Cell membrane</keyword>
<sequence length="259" mass="28804">MLTLIDLNYLPAFLLVLIRIVSFIATVPVFSYQNIPTPFKIGISFFMSWVLIFTLDIPEIAMDLTYVLLIFKEVLIGIIIGLVAYLIITVVQIAGGFIDFQMGFAIANIVDPQTGAQSPVIGQYFNIFAILFLLAVDGHHLFINGIYYSFEVIALDQAIQLSDTNYIMAVVTLFNQLFLMAFQMAIPIVGGLFLVDVALGLIARTVPQLNVFVVGIPLKITVSLFLISMFVVIYINLVQSLFGYMTEMMEIFMRILGGG</sequence>
<comment type="function">
    <text evidence="1 10">Role in flagellar biosynthesis.</text>
</comment>
<comment type="similarity">
    <text evidence="2 10">Belongs to the FliR/MopE/SpaR family.</text>
</comment>
<dbReference type="Pfam" id="PF01311">
    <property type="entry name" value="Bac_export_1"/>
    <property type="match status" value="1"/>
</dbReference>
<feature type="transmembrane region" description="Helical" evidence="10">
    <location>
        <begin position="177"/>
        <end position="202"/>
    </location>
</feature>
<dbReference type="STRING" id="1612202.SAMN05421734_102182"/>
<keyword evidence="5 10" id="KW-0812">Transmembrane</keyword>
<dbReference type="Proteomes" id="UP000242949">
    <property type="component" value="Unassembled WGS sequence"/>
</dbReference>
<organism evidence="11 12">
    <name type="scientific">Pelagirhabdus alkalitolerans</name>
    <dbReference type="NCBI Taxonomy" id="1612202"/>
    <lineage>
        <taxon>Bacteria</taxon>
        <taxon>Bacillati</taxon>
        <taxon>Bacillota</taxon>
        <taxon>Bacilli</taxon>
        <taxon>Bacillales</taxon>
        <taxon>Bacillaceae</taxon>
        <taxon>Pelagirhabdus</taxon>
    </lineage>
</organism>
<evidence type="ECO:0000313" key="12">
    <source>
        <dbReference type="Proteomes" id="UP000242949"/>
    </source>
</evidence>
<comment type="subcellular location">
    <subcellularLocation>
        <location evidence="10">Cell membrane</location>
        <topology evidence="10">Multi-pass membrane protein</topology>
    </subcellularLocation>
    <subcellularLocation>
        <location evidence="10">Bacterial flagellum basal body</location>
    </subcellularLocation>
</comment>
<evidence type="ECO:0000256" key="1">
    <source>
        <dbReference type="ARBA" id="ARBA00002578"/>
    </source>
</evidence>
<feature type="transmembrane region" description="Helical" evidence="10">
    <location>
        <begin position="118"/>
        <end position="136"/>
    </location>
</feature>
<dbReference type="GO" id="GO:0044780">
    <property type="term" value="P:bacterial-type flagellum assembly"/>
    <property type="evidence" value="ECO:0007669"/>
    <property type="project" value="UniProtKB-UniRule"/>
</dbReference>
<accession>A0A1G6H5U9</accession>
<evidence type="ECO:0000256" key="2">
    <source>
        <dbReference type="ARBA" id="ARBA00009772"/>
    </source>
</evidence>
<feature type="transmembrane region" description="Helical" evidence="10">
    <location>
        <begin position="222"/>
        <end position="244"/>
    </location>
</feature>
<evidence type="ECO:0000256" key="3">
    <source>
        <dbReference type="ARBA" id="ARBA00021717"/>
    </source>
</evidence>
<keyword evidence="7 10" id="KW-0472">Membrane</keyword>
<keyword evidence="6 10" id="KW-1133">Transmembrane helix</keyword>
<feature type="transmembrane region" description="Helical" evidence="10">
    <location>
        <begin position="74"/>
        <end position="98"/>
    </location>
</feature>
<evidence type="ECO:0000256" key="10">
    <source>
        <dbReference type="RuleBase" id="RU362071"/>
    </source>
</evidence>
<dbReference type="PRINTS" id="PR00953">
    <property type="entry name" value="TYPE3IMRPROT"/>
</dbReference>
<dbReference type="GO" id="GO:0009425">
    <property type="term" value="C:bacterial-type flagellum basal body"/>
    <property type="evidence" value="ECO:0007669"/>
    <property type="project" value="UniProtKB-SubCell"/>
</dbReference>
<evidence type="ECO:0000313" key="11">
    <source>
        <dbReference type="EMBL" id="SDB88806.1"/>
    </source>
</evidence>
<dbReference type="PANTHER" id="PTHR30065:SF1">
    <property type="entry name" value="SURFACE PRESENTATION OF ANTIGENS PROTEIN SPAR"/>
    <property type="match status" value="1"/>
</dbReference>